<reference evidence="1 2" key="1">
    <citation type="journal article" date="2018" name="Mar. Genomics">
        <title>Complete genome sequence of Marinifilaceae bacterium strain SPP2, isolated from the Antarctic marine sediment.</title>
        <authorList>
            <person name="Watanabe M."/>
            <person name="Kojima H."/>
            <person name="Fukui M."/>
        </authorList>
    </citation>
    <scope>NUCLEOTIDE SEQUENCE [LARGE SCALE GENOMIC DNA]</scope>
    <source>
        <strain evidence="1 2">SPP2</strain>
    </source>
</reference>
<evidence type="ECO:0000313" key="2">
    <source>
        <dbReference type="Proteomes" id="UP000218267"/>
    </source>
</evidence>
<sequence length="145" mass="17371">MQIEFEISTSELENKIGFHLPFQNTSDILLKLGNNKVVNIRRHKLYYYSDNAWIESKYMHNHKIAQKDVRVLINIPIVNSELETIIKSNSNSIKKIRVLFDNDENYIDWDLDENNEIFNELNKIARIDYSERIKELKRIQILKDF</sequence>
<protein>
    <recommendedName>
        <fullName evidence="3">CYTH domain-containing protein</fullName>
    </recommendedName>
</protein>
<dbReference type="KEGG" id="mbas:ALGA_2851"/>
<name>A0A1Y1CL86_9BACT</name>
<organism evidence="1 2">
    <name type="scientific">Labilibaculum antarcticum</name>
    <dbReference type="NCBI Taxonomy" id="1717717"/>
    <lineage>
        <taxon>Bacteria</taxon>
        <taxon>Pseudomonadati</taxon>
        <taxon>Bacteroidota</taxon>
        <taxon>Bacteroidia</taxon>
        <taxon>Marinilabiliales</taxon>
        <taxon>Marinifilaceae</taxon>
        <taxon>Labilibaculum</taxon>
    </lineage>
</organism>
<evidence type="ECO:0000313" key="1">
    <source>
        <dbReference type="EMBL" id="BAX81156.1"/>
    </source>
</evidence>
<dbReference type="Proteomes" id="UP000218267">
    <property type="component" value="Chromosome"/>
</dbReference>
<gene>
    <name evidence="1" type="ORF">ALGA_2851</name>
</gene>
<proteinExistence type="predicted"/>
<accession>A0A1Y1CL86</accession>
<evidence type="ECO:0008006" key="3">
    <source>
        <dbReference type="Google" id="ProtNLM"/>
    </source>
</evidence>
<reference evidence="2" key="2">
    <citation type="journal article" date="2020" name="Antonie Van Leeuwenhoek">
        <title>Labilibaculum antarcticum sp. nov., a novel facultative anaerobic, psychrotorelant bacterium isolated from marine sediment of Antarctica.</title>
        <authorList>
            <person name="Watanabe M."/>
            <person name="Kojima H."/>
            <person name="Fukui M."/>
        </authorList>
    </citation>
    <scope>NUCLEOTIDE SEQUENCE [LARGE SCALE GENOMIC DNA]</scope>
    <source>
        <strain evidence="2">SPP2</strain>
    </source>
</reference>
<dbReference type="EMBL" id="AP018042">
    <property type="protein sequence ID" value="BAX81156.1"/>
    <property type="molecule type" value="Genomic_DNA"/>
</dbReference>
<keyword evidence="2" id="KW-1185">Reference proteome</keyword>
<dbReference type="AlphaFoldDB" id="A0A1Y1CL86"/>